<feature type="domain" description="CMP/dCMP-type deaminase" evidence="2">
    <location>
        <begin position="126"/>
        <end position="261"/>
    </location>
</feature>
<keyword evidence="1" id="KW-0732">Signal</keyword>
<dbReference type="PROSITE" id="PS51747">
    <property type="entry name" value="CYT_DCMP_DEAMINASES_2"/>
    <property type="match status" value="1"/>
</dbReference>
<evidence type="ECO:0000256" key="1">
    <source>
        <dbReference type="SAM" id="SignalP"/>
    </source>
</evidence>
<dbReference type="GO" id="GO:0003824">
    <property type="term" value="F:catalytic activity"/>
    <property type="evidence" value="ECO:0007669"/>
    <property type="project" value="InterPro"/>
</dbReference>
<dbReference type="InterPro" id="IPR002125">
    <property type="entry name" value="CMP_dCMP_dom"/>
</dbReference>
<organism evidence="3 4">
    <name type="scientific">Fistulifera solaris</name>
    <name type="common">Oleaginous diatom</name>
    <dbReference type="NCBI Taxonomy" id="1519565"/>
    <lineage>
        <taxon>Eukaryota</taxon>
        <taxon>Sar</taxon>
        <taxon>Stramenopiles</taxon>
        <taxon>Ochrophyta</taxon>
        <taxon>Bacillariophyta</taxon>
        <taxon>Bacillariophyceae</taxon>
        <taxon>Bacillariophycidae</taxon>
        <taxon>Naviculales</taxon>
        <taxon>Naviculaceae</taxon>
        <taxon>Fistulifera</taxon>
    </lineage>
</organism>
<dbReference type="Gene3D" id="3.40.140.10">
    <property type="entry name" value="Cytidine Deaminase, domain 2"/>
    <property type="match status" value="1"/>
</dbReference>
<keyword evidence="4" id="KW-1185">Reference proteome</keyword>
<dbReference type="SUPFAM" id="SSF53927">
    <property type="entry name" value="Cytidine deaminase-like"/>
    <property type="match status" value="1"/>
</dbReference>
<dbReference type="OrthoDB" id="252265at2759"/>
<comment type="caution">
    <text evidence="3">The sequence shown here is derived from an EMBL/GenBank/DDBJ whole genome shotgun (WGS) entry which is preliminary data.</text>
</comment>
<sequence length="717" mass="79009">MKRALLPHGFIASLWLITSSFAFTPSNWRRTPFHAAIQVQSFMAKKAVEDVNGLSGKEASELEVIVGKKNTDRIVEEKDETAESKNVNETTESIQAEDISVKEASATKVEENLEQQQTAVDPAQSARDEEFMHLAIDAAITGDSSPFPQPDIGAVLVSAEGKIMGHGRSDYNTHAVRACFENAGLSITPLSEWCVSWPEDETFRRELSQSTLYVTLEPSNERQGTALPPMTRLIQLTGVRRVVIGCADPVQSRALKGASALHAAGIDVFVGTACESLCKAVIEDYAILANSKLHRMARNNFRQFKRPLGFLHCSVVASDNVQAFARHGNAFGTEIDGKKLSYRDLGRFEIAPPPEVIWADTTPEGEDGDFFNVDFEEESLESDPVTMGSPMMPWYEQVDAVVATFPKAGNGPTDDTSVTARLNGLKWLATHGEELPAGVERIIVMDATDLPELPLSNKDPNLPRGVDVESFWRATGRKKTRVLLRRGLNERARAAALAAANAAAKCAELAQAAAMAIESGDAERCAQAAIEYEKLAKSETSFIQEELGKTQKLKAQLEEYGVIVETIEGGEPVDVMKHLGERNGYQTVVWRAGCWGDRGVQSILAGAFQWVSAHLAVDAIGGRFWQLMLAENALQSACGPARKVKVFADQEDISLEYCDEPEADMDCRMNIDGRPIRHVRLDARLVLVDDERPREFMKPTMRALDRRYVEEQAPWFL</sequence>
<dbReference type="EMBL" id="BDSP01000251">
    <property type="protein sequence ID" value="GAX26746.1"/>
    <property type="molecule type" value="Genomic_DNA"/>
</dbReference>
<proteinExistence type="predicted"/>
<dbReference type="InParanoid" id="A0A1Z5KKF0"/>
<evidence type="ECO:0000259" key="2">
    <source>
        <dbReference type="PROSITE" id="PS51747"/>
    </source>
</evidence>
<feature type="chain" id="PRO_5012871101" description="CMP/dCMP-type deaminase domain-containing protein" evidence="1">
    <location>
        <begin position="23"/>
        <end position="717"/>
    </location>
</feature>
<protein>
    <recommendedName>
        <fullName evidence="2">CMP/dCMP-type deaminase domain-containing protein</fullName>
    </recommendedName>
</protein>
<reference evidence="3 4" key="1">
    <citation type="journal article" date="2015" name="Plant Cell">
        <title>Oil accumulation by the oleaginous diatom Fistulifera solaris as revealed by the genome and transcriptome.</title>
        <authorList>
            <person name="Tanaka T."/>
            <person name="Maeda Y."/>
            <person name="Veluchamy A."/>
            <person name="Tanaka M."/>
            <person name="Abida H."/>
            <person name="Marechal E."/>
            <person name="Bowler C."/>
            <person name="Muto M."/>
            <person name="Sunaga Y."/>
            <person name="Tanaka M."/>
            <person name="Yoshino T."/>
            <person name="Taniguchi T."/>
            <person name="Fukuda Y."/>
            <person name="Nemoto M."/>
            <person name="Matsumoto M."/>
            <person name="Wong P.S."/>
            <person name="Aburatani S."/>
            <person name="Fujibuchi W."/>
        </authorList>
    </citation>
    <scope>NUCLEOTIDE SEQUENCE [LARGE SCALE GENOMIC DNA]</scope>
    <source>
        <strain evidence="3 4">JPCC DA0580</strain>
    </source>
</reference>
<dbReference type="Pfam" id="PF18785">
    <property type="entry name" value="Inv-AAD"/>
    <property type="match status" value="1"/>
</dbReference>
<evidence type="ECO:0000313" key="4">
    <source>
        <dbReference type="Proteomes" id="UP000198406"/>
    </source>
</evidence>
<evidence type="ECO:0000313" key="3">
    <source>
        <dbReference type="EMBL" id="GAX26746.1"/>
    </source>
</evidence>
<feature type="signal peptide" evidence="1">
    <location>
        <begin position="1"/>
        <end position="22"/>
    </location>
</feature>
<accession>A0A1Z5KKF0</accession>
<dbReference type="InterPro" id="IPR016193">
    <property type="entry name" value="Cytidine_deaminase-like"/>
</dbReference>
<gene>
    <name evidence="3" type="ORF">FisN_2Hh304</name>
</gene>
<name>A0A1Z5KKF0_FISSO</name>
<dbReference type="Proteomes" id="UP000198406">
    <property type="component" value="Unassembled WGS sequence"/>
</dbReference>
<dbReference type="AlphaFoldDB" id="A0A1Z5KKF0"/>